<reference evidence="5" key="1">
    <citation type="submission" date="2022-05" db="EMBL/GenBank/DDBJ databases">
        <authorList>
            <person name="Park J.-S."/>
        </authorList>
    </citation>
    <scope>NUCLEOTIDE SEQUENCE</scope>
    <source>
        <strain evidence="5">2012CJ41-6</strain>
    </source>
</reference>
<dbReference type="NCBIfam" id="TIGR01256">
    <property type="entry name" value="modA"/>
    <property type="match status" value="1"/>
</dbReference>
<keyword evidence="6" id="KW-1185">Reference proteome</keyword>
<sequence length="245" mass="25154">MVAALLLSGLCAGPVGAAEPVLVFAAASLKTALDEIAAQFEGETGQDVALSYAGSSALARQIEAGAPADVFLSANPDWVDRLVDQGLVRRRDVVPLLSNRLALVAPAQDGSAAGIDALPDALAGGRLAMALVDAVPAGIYGKQALGTLGLWPALQDHIAQTDNVSAALRLVALGEAPLGVVYATDAQAEPLVRLVSLFPEDSHDPILYPLARLGAGERGFFDYLQSPEAAAVFSRNGFGLVAHVP</sequence>
<comment type="caution">
    <text evidence="5">The sequence shown here is derived from an EMBL/GenBank/DDBJ whole genome shotgun (WGS) entry which is preliminary data.</text>
</comment>
<evidence type="ECO:0000256" key="2">
    <source>
        <dbReference type="ARBA" id="ARBA00022723"/>
    </source>
</evidence>
<organism evidence="5 6">
    <name type="scientific">Ruegeria spongiae</name>
    <dbReference type="NCBI Taxonomy" id="2942209"/>
    <lineage>
        <taxon>Bacteria</taxon>
        <taxon>Pseudomonadati</taxon>
        <taxon>Pseudomonadota</taxon>
        <taxon>Alphaproteobacteria</taxon>
        <taxon>Rhodobacterales</taxon>
        <taxon>Roseobacteraceae</taxon>
        <taxon>Ruegeria</taxon>
    </lineage>
</organism>
<dbReference type="InterPro" id="IPR005950">
    <property type="entry name" value="ModA"/>
</dbReference>
<accession>A0ABT0Q8N3</accession>
<dbReference type="InterPro" id="IPR050682">
    <property type="entry name" value="ModA/WtpA"/>
</dbReference>
<protein>
    <submittedName>
        <fullName evidence="5">Molybdate ABC transporter substrate-binding protein</fullName>
    </submittedName>
</protein>
<keyword evidence="3 4" id="KW-0732">Signal</keyword>
<dbReference type="PANTHER" id="PTHR30632">
    <property type="entry name" value="MOLYBDATE-BINDING PERIPLASMIC PROTEIN"/>
    <property type="match status" value="1"/>
</dbReference>
<keyword evidence="2" id="KW-0479">Metal-binding</keyword>
<name>A0ABT0Q8N3_9RHOB</name>
<dbReference type="SUPFAM" id="SSF53850">
    <property type="entry name" value="Periplasmic binding protein-like II"/>
    <property type="match status" value="1"/>
</dbReference>
<feature type="signal peptide" evidence="4">
    <location>
        <begin position="1"/>
        <end position="17"/>
    </location>
</feature>
<evidence type="ECO:0000256" key="1">
    <source>
        <dbReference type="ARBA" id="ARBA00009175"/>
    </source>
</evidence>
<evidence type="ECO:0000256" key="4">
    <source>
        <dbReference type="SAM" id="SignalP"/>
    </source>
</evidence>
<gene>
    <name evidence="5" type="primary">modA</name>
    <name evidence="5" type="ORF">M3P21_20550</name>
</gene>
<dbReference type="RefSeq" id="WP_249713178.1">
    <property type="nucleotide sequence ID" value="NZ_JAMFMB010000042.1"/>
</dbReference>
<dbReference type="Pfam" id="PF13531">
    <property type="entry name" value="SBP_bac_11"/>
    <property type="match status" value="1"/>
</dbReference>
<dbReference type="PIRSF" id="PIRSF004846">
    <property type="entry name" value="ModA"/>
    <property type="match status" value="1"/>
</dbReference>
<evidence type="ECO:0000256" key="3">
    <source>
        <dbReference type="ARBA" id="ARBA00022729"/>
    </source>
</evidence>
<dbReference type="Gene3D" id="3.40.190.10">
    <property type="entry name" value="Periplasmic binding protein-like II"/>
    <property type="match status" value="2"/>
</dbReference>
<evidence type="ECO:0000313" key="5">
    <source>
        <dbReference type="EMBL" id="MCL6285912.1"/>
    </source>
</evidence>
<proteinExistence type="inferred from homology"/>
<evidence type="ECO:0000313" key="6">
    <source>
        <dbReference type="Proteomes" id="UP001203880"/>
    </source>
</evidence>
<feature type="chain" id="PRO_5045488275" evidence="4">
    <location>
        <begin position="18"/>
        <end position="245"/>
    </location>
</feature>
<dbReference type="EMBL" id="JAMFMB010000042">
    <property type="protein sequence ID" value="MCL6285912.1"/>
    <property type="molecule type" value="Genomic_DNA"/>
</dbReference>
<dbReference type="Proteomes" id="UP001203880">
    <property type="component" value="Unassembled WGS sequence"/>
</dbReference>
<comment type="similarity">
    <text evidence="1">Belongs to the bacterial solute-binding protein ModA family.</text>
</comment>
<dbReference type="PANTHER" id="PTHR30632:SF17">
    <property type="entry name" value="MOLYBDATE-BINDING PROTEIN MODA"/>
    <property type="match status" value="1"/>
</dbReference>